<gene>
    <name evidence="7" type="ORF">FWK35_00030626</name>
</gene>
<dbReference type="PROSITE" id="PS51918">
    <property type="entry name" value="RADICAL_SAM"/>
    <property type="match status" value="1"/>
</dbReference>
<dbReference type="GO" id="GO:0004076">
    <property type="term" value="F:biotin synthase activity"/>
    <property type="evidence" value="ECO:0007669"/>
    <property type="project" value="InterPro"/>
</dbReference>
<dbReference type="Proteomes" id="UP000478052">
    <property type="component" value="Unassembled WGS sequence"/>
</dbReference>
<dbReference type="InterPro" id="IPR006638">
    <property type="entry name" value="Elp3/MiaA/NifB-like_rSAM"/>
</dbReference>
<evidence type="ECO:0000256" key="4">
    <source>
        <dbReference type="ARBA" id="ARBA00023004"/>
    </source>
</evidence>
<keyword evidence="3" id="KW-0479">Metal-binding</keyword>
<dbReference type="InterPro" id="IPR027417">
    <property type="entry name" value="P-loop_NTPase"/>
</dbReference>
<dbReference type="SMART" id="SM00729">
    <property type="entry name" value="Elp3"/>
    <property type="match status" value="1"/>
</dbReference>
<dbReference type="SUPFAM" id="SSF102114">
    <property type="entry name" value="Radical SAM enzymes"/>
    <property type="match status" value="1"/>
</dbReference>
<dbReference type="InterPro" id="IPR002684">
    <property type="entry name" value="Biotin_synth/BioAB"/>
</dbReference>
<dbReference type="CDD" id="cd01335">
    <property type="entry name" value="Radical_SAM"/>
    <property type="match status" value="1"/>
</dbReference>
<dbReference type="OrthoDB" id="6612890at2759"/>
<keyword evidence="4" id="KW-0408">Iron</keyword>
<feature type="domain" description="Radical SAM core" evidence="6">
    <location>
        <begin position="1"/>
        <end position="209"/>
    </location>
</feature>
<dbReference type="GO" id="GO:0051539">
    <property type="term" value="F:4 iron, 4 sulfur cluster binding"/>
    <property type="evidence" value="ECO:0007669"/>
    <property type="project" value="UniProtKB-KW"/>
</dbReference>
<evidence type="ECO:0000313" key="8">
    <source>
        <dbReference type="Proteomes" id="UP000478052"/>
    </source>
</evidence>
<dbReference type="InterPro" id="IPR058240">
    <property type="entry name" value="rSAM_sf"/>
</dbReference>
<dbReference type="GO" id="GO:0009102">
    <property type="term" value="P:biotin biosynthetic process"/>
    <property type="evidence" value="ECO:0007669"/>
    <property type="project" value="UniProtKB-UniPathway"/>
</dbReference>
<dbReference type="CDD" id="cd03109">
    <property type="entry name" value="DTBS"/>
    <property type="match status" value="1"/>
</dbReference>
<dbReference type="AlphaFoldDB" id="A0A6G0W037"/>
<dbReference type="Gene3D" id="3.20.20.70">
    <property type="entry name" value="Aldolase class I"/>
    <property type="match status" value="1"/>
</dbReference>
<keyword evidence="5" id="KW-0411">Iron-sulfur</keyword>
<name>A0A6G0W037_APHCR</name>
<feature type="non-terminal residue" evidence="7">
    <location>
        <position position="329"/>
    </location>
</feature>
<dbReference type="GO" id="GO:0000287">
    <property type="term" value="F:magnesium ion binding"/>
    <property type="evidence" value="ECO:0007669"/>
    <property type="project" value="InterPro"/>
</dbReference>
<evidence type="ECO:0000313" key="7">
    <source>
        <dbReference type="EMBL" id="KAF0716272.1"/>
    </source>
</evidence>
<evidence type="ECO:0000256" key="5">
    <source>
        <dbReference type="ARBA" id="ARBA00023014"/>
    </source>
</evidence>
<feature type="non-terminal residue" evidence="7">
    <location>
        <position position="1"/>
    </location>
</feature>
<protein>
    <submittedName>
        <fullName evidence="7">ATP-dependent dethiobiotin synthetase BioD</fullName>
    </submittedName>
</protein>
<dbReference type="HAMAP" id="MF_00336">
    <property type="entry name" value="BioD"/>
    <property type="match status" value="1"/>
</dbReference>
<dbReference type="InterPro" id="IPR007197">
    <property type="entry name" value="rSAM"/>
</dbReference>
<proteinExistence type="inferred from homology"/>
<dbReference type="InterPro" id="IPR013785">
    <property type="entry name" value="Aldolase_TIM"/>
</dbReference>
<evidence type="ECO:0000256" key="3">
    <source>
        <dbReference type="ARBA" id="ARBA00022723"/>
    </source>
</evidence>
<dbReference type="SUPFAM" id="SSF52540">
    <property type="entry name" value="P-loop containing nucleoside triphosphate hydrolases"/>
    <property type="match status" value="1"/>
</dbReference>
<dbReference type="GO" id="GO:0051537">
    <property type="term" value="F:2 iron, 2 sulfur cluster binding"/>
    <property type="evidence" value="ECO:0007669"/>
    <property type="project" value="TreeGrafter"/>
</dbReference>
<reference evidence="7 8" key="1">
    <citation type="submission" date="2019-08" db="EMBL/GenBank/DDBJ databases">
        <title>Whole genome of Aphis craccivora.</title>
        <authorList>
            <person name="Voronova N.V."/>
            <person name="Shulinski R.S."/>
            <person name="Bandarenka Y.V."/>
            <person name="Zhorov D.G."/>
            <person name="Warner D."/>
        </authorList>
    </citation>
    <scope>NUCLEOTIDE SEQUENCE [LARGE SCALE GENOMIC DNA]</scope>
    <source>
        <strain evidence="7">180601</strain>
        <tissue evidence="7">Whole Body</tissue>
    </source>
</reference>
<dbReference type="NCBIfam" id="TIGR00347">
    <property type="entry name" value="bioD"/>
    <property type="match status" value="1"/>
</dbReference>
<dbReference type="UniPathway" id="UPA00078"/>
<accession>A0A6G0W037</accession>
<dbReference type="GO" id="GO:0005524">
    <property type="term" value="F:ATP binding"/>
    <property type="evidence" value="ECO:0007669"/>
    <property type="project" value="InterPro"/>
</dbReference>
<keyword evidence="1" id="KW-0004">4Fe-4S</keyword>
<sequence>ARYKTGLKKEPLLKLKQILQSAKHAKASGSTRFCMGAAWKNPNEKDIPYLEEIIKEVKKMGMETCMTLGTINNIQAEKLSKAGLDYYNHNLDTSANFYKKIITTRTYEERLKTLKVVRDAGMKVCSGGIIGYKPISSGAIKHKNVVSNIMQNKYQFINEDAYILKKNSSISLTYKEVNPISFIENAPPNILSLMSKIKIDKKHLSLGLKKIAIKSNWILIEGAGGWHTPISNKYTFSDWVKEEKLKVILIVGIKLGCINHAILTEKSILSDNLICSGWIANNIYPNDKYTSCYIQTLLNYIKSPLLGIVPYLKNINKININEIKIKLPK</sequence>
<keyword evidence="2" id="KW-0949">S-adenosyl-L-methionine</keyword>
<dbReference type="PANTHER" id="PTHR22976">
    <property type="entry name" value="BIOTIN SYNTHASE"/>
    <property type="match status" value="1"/>
</dbReference>
<dbReference type="Pfam" id="PF04055">
    <property type="entry name" value="Radical_SAM"/>
    <property type="match status" value="1"/>
</dbReference>
<dbReference type="Pfam" id="PF13500">
    <property type="entry name" value="AAA_26"/>
    <property type="match status" value="1"/>
</dbReference>
<dbReference type="EMBL" id="VUJU01010023">
    <property type="protein sequence ID" value="KAF0716272.1"/>
    <property type="molecule type" value="Genomic_DNA"/>
</dbReference>
<dbReference type="InterPro" id="IPR004472">
    <property type="entry name" value="DTB_synth_BioD"/>
</dbReference>
<evidence type="ECO:0000259" key="6">
    <source>
        <dbReference type="PROSITE" id="PS51918"/>
    </source>
</evidence>
<organism evidence="7 8">
    <name type="scientific">Aphis craccivora</name>
    <name type="common">Cowpea aphid</name>
    <dbReference type="NCBI Taxonomy" id="307492"/>
    <lineage>
        <taxon>Eukaryota</taxon>
        <taxon>Metazoa</taxon>
        <taxon>Ecdysozoa</taxon>
        <taxon>Arthropoda</taxon>
        <taxon>Hexapoda</taxon>
        <taxon>Insecta</taxon>
        <taxon>Pterygota</taxon>
        <taxon>Neoptera</taxon>
        <taxon>Paraneoptera</taxon>
        <taxon>Hemiptera</taxon>
        <taxon>Sternorrhyncha</taxon>
        <taxon>Aphidomorpha</taxon>
        <taxon>Aphidoidea</taxon>
        <taxon>Aphididae</taxon>
        <taxon>Aphidini</taxon>
        <taxon>Aphis</taxon>
        <taxon>Aphis</taxon>
    </lineage>
</organism>
<comment type="caution">
    <text evidence="7">The sequence shown here is derived from an EMBL/GenBank/DDBJ whole genome shotgun (WGS) entry which is preliminary data.</text>
</comment>
<evidence type="ECO:0000256" key="2">
    <source>
        <dbReference type="ARBA" id="ARBA00022691"/>
    </source>
</evidence>
<keyword evidence="8" id="KW-1185">Reference proteome</keyword>
<evidence type="ECO:0000256" key="1">
    <source>
        <dbReference type="ARBA" id="ARBA00022485"/>
    </source>
</evidence>
<dbReference type="PANTHER" id="PTHR22976:SF2">
    <property type="entry name" value="BIOTIN SYNTHASE, MITOCHONDRIAL"/>
    <property type="match status" value="1"/>
</dbReference>
<dbReference type="GO" id="GO:0004141">
    <property type="term" value="F:dethiobiotin synthase activity"/>
    <property type="evidence" value="ECO:0007669"/>
    <property type="project" value="InterPro"/>
</dbReference>